<dbReference type="Proteomes" id="UP000562982">
    <property type="component" value="Unassembled WGS sequence"/>
</dbReference>
<dbReference type="PANTHER" id="PTHR21262:SF31">
    <property type="entry name" value="GTP PYROPHOSPHOKINASE"/>
    <property type="match status" value="1"/>
</dbReference>
<dbReference type="RefSeq" id="WP_170143173.1">
    <property type="nucleotide sequence ID" value="NZ_BJMI01000003.1"/>
</dbReference>
<name>A0A370G4V1_GLULI</name>
<dbReference type="InterPro" id="IPR003607">
    <property type="entry name" value="HD/PDEase_dom"/>
</dbReference>
<accession>A0A370G4V1</accession>
<evidence type="ECO:0000313" key="2">
    <source>
        <dbReference type="EMBL" id="MBB2186572.1"/>
    </source>
</evidence>
<dbReference type="Proteomes" id="UP000254958">
    <property type="component" value="Unassembled WGS sequence"/>
</dbReference>
<reference evidence="3 4" key="1">
    <citation type="submission" date="2018-07" db="EMBL/GenBank/DDBJ databases">
        <title>Genomic Encyclopedia of Type Strains, Phase IV (KMG-IV): sequencing the most valuable type-strain genomes for metagenomic binning, comparative biology and taxonomic classification.</title>
        <authorList>
            <person name="Goeker M."/>
        </authorList>
    </citation>
    <scope>NUCLEOTIDE SEQUENCE [LARGE SCALE GENOMIC DNA]</scope>
    <source>
        <strain evidence="3 4">DSM 5603</strain>
    </source>
</reference>
<evidence type="ECO:0000313" key="4">
    <source>
        <dbReference type="Proteomes" id="UP000254958"/>
    </source>
</evidence>
<dbReference type="Pfam" id="PF13328">
    <property type="entry name" value="HD_4"/>
    <property type="match status" value="1"/>
</dbReference>
<dbReference type="AlphaFoldDB" id="A0A370G4V1"/>
<sequence length="165" mass="17919">MTDLVRRAAVFAASIHAASGQRLRYTDEPFITHPMRVAELVAGTGARPEVVAAAWLHDVLEGTPVTLAELVAIFGPDVASLVDMVTMSAHCLADDLPGPVDHEQLARASAEAQTICIASLIDNTAQILRHETRRRSFFLHEQREILRSLGKGDAGLYMMAAMVMD</sequence>
<organism evidence="3 4">
    <name type="scientific">Gluconacetobacter liquefaciens</name>
    <name type="common">Acetobacter liquefaciens</name>
    <dbReference type="NCBI Taxonomy" id="89584"/>
    <lineage>
        <taxon>Bacteria</taxon>
        <taxon>Pseudomonadati</taxon>
        <taxon>Pseudomonadota</taxon>
        <taxon>Alphaproteobacteria</taxon>
        <taxon>Acetobacterales</taxon>
        <taxon>Acetobacteraceae</taxon>
        <taxon>Gluconacetobacter</taxon>
    </lineage>
</organism>
<gene>
    <name evidence="3" type="ORF">C7453_104184</name>
    <name evidence="2" type="ORF">HLH32_09260</name>
</gene>
<dbReference type="PANTHER" id="PTHR21262">
    <property type="entry name" value="GUANOSINE-3',5'-BIS DIPHOSPHATE 3'-PYROPHOSPHOHYDROLASE"/>
    <property type="match status" value="1"/>
</dbReference>
<dbReference type="SMART" id="SM00471">
    <property type="entry name" value="HDc"/>
    <property type="match status" value="1"/>
</dbReference>
<dbReference type="SUPFAM" id="SSF109604">
    <property type="entry name" value="HD-domain/PDEase-like"/>
    <property type="match status" value="1"/>
</dbReference>
<feature type="domain" description="HD/PDEase" evidence="1">
    <location>
        <begin position="26"/>
        <end position="133"/>
    </location>
</feature>
<dbReference type="EMBL" id="QQAW01000004">
    <property type="protein sequence ID" value="RDI38240.1"/>
    <property type="molecule type" value="Genomic_DNA"/>
</dbReference>
<dbReference type="EMBL" id="JABEQI010000004">
    <property type="protein sequence ID" value="MBB2186572.1"/>
    <property type="molecule type" value="Genomic_DNA"/>
</dbReference>
<evidence type="ECO:0000313" key="5">
    <source>
        <dbReference type="Proteomes" id="UP000562982"/>
    </source>
</evidence>
<comment type="caution">
    <text evidence="3">The sequence shown here is derived from an EMBL/GenBank/DDBJ whole genome shotgun (WGS) entry which is preliminary data.</text>
</comment>
<keyword evidence="4" id="KW-1185">Reference proteome</keyword>
<evidence type="ECO:0000259" key="1">
    <source>
        <dbReference type="SMART" id="SM00471"/>
    </source>
</evidence>
<evidence type="ECO:0000313" key="3">
    <source>
        <dbReference type="EMBL" id="RDI38240.1"/>
    </source>
</evidence>
<dbReference type="Gene3D" id="1.10.3210.10">
    <property type="entry name" value="Hypothetical protein af1432"/>
    <property type="match status" value="1"/>
</dbReference>
<protein>
    <submittedName>
        <fullName evidence="3">HD domain-containing protein</fullName>
    </submittedName>
</protein>
<proteinExistence type="predicted"/>
<reference evidence="2 5" key="2">
    <citation type="submission" date="2020-04" db="EMBL/GenBank/DDBJ databases">
        <title>Description of novel Gluconacetobacter.</title>
        <authorList>
            <person name="Sombolestani A."/>
        </authorList>
    </citation>
    <scope>NUCLEOTIDE SEQUENCE [LARGE SCALE GENOMIC DNA]</scope>
    <source>
        <strain evidence="2 5">LMG 1382</strain>
    </source>
</reference>